<dbReference type="InParanoid" id="A0A2P6MR39"/>
<dbReference type="Gene3D" id="2.40.70.10">
    <property type="entry name" value="Acid Proteases"/>
    <property type="match status" value="1"/>
</dbReference>
<protein>
    <submittedName>
        <fullName evidence="1">Uncharacterized protein</fullName>
    </submittedName>
</protein>
<name>A0A2P6MR39_9EUKA</name>
<dbReference type="InterPro" id="IPR001969">
    <property type="entry name" value="Aspartic_peptidase_AS"/>
</dbReference>
<dbReference type="PROSITE" id="PS00141">
    <property type="entry name" value="ASP_PROTEASE"/>
    <property type="match status" value="1"/>
</dbReference>
<dbReference type="Proteomes" id="UP000241769">
    <property type="component" value="Unassembled WGS sequence"/>
</dbReference>
<evidence type="ECO:0000313" key="2">
    <source>
        <dbReference type="Proteomes" id="UP000241769"/>
    </source>
</evidence>
<sequence>MPGSLQVGLGSQKAYYSVQAIDRIQPHQRQPHSSSGGTPTYNLPITTVALYTLLVGESLIATIMEETEETVETIRVVTQDVTTVDKEAVGRRPMETPTGILYLWKDEQGVRHVNSAITSYQESKRLCIRSYVQVVDRDFDPTRPRLNTVEADRSERRSVTLEIWDLSQRQVNASLPVLIDTGADVSYVSPSVARSYAREVIPHPHPYNPIGDGHADFGFGDHVETFKFDILDLGGMHVVLGKNWLQVPRACSQSAERLKKPFVADVGQHHEPHPGHISPPRNNKKTKRIMVMRQREAVVHVVDDIKEHHDEHDMYFATYIYPASTVFANVQKQEETVVHERKVEIPPEYADLAAAFSDGNEELPEHGD</sequence>
<dbReference type="GO" id="GO:0006508">
    <property type="term" value="P:proteolysis"/>
    <property type="evidence" value="ECO:0007669"/>
    <property type="project" value="InterPro"/>
</dbReference>
<evidence type="ECO:0000313" key="1">
    <source>
        <dbReference type="EMBL" id="PRP74179.1"/>
    </source>
</evidence>
<dbReference type="EMBL" id="MDYQ01000492">
    <property type="protein sequence ID" value="PRP74179.1"/>
    <property type="molecule type" value="Genomic_DNA"/>
</dbReference>
<dbReference type="AlphaFoldDB" id="A0A2P6MR39"/>
<comment type="caution">
    <text evidence="1">The sequence shown here is derived from an EMBL/GenBank/DDBJ whole genome shotgun (WGS) entry which is preliminary data.</text>
</comment>
<dbReference type="CDD" id="cd00303">
    <property type="entry name" value="retropepsin_like"/>
    <property type="match status" value="1"/>
</dbReference>
<reference evidence="1 2" key="1">
    <citation type="journal article" date="2018" name="Genome Biol. Evol.">
        <title>Multiple Roots of Fruiting Body Formation in Amoebozoa.</title>
        <authorList>
            <person name="Hillmann F."/>
            <person name="Forbes G."/>
            <person name="Novohradska S."/>
            <person name="Ferling I."/>
            <person name="Riege K."/>
            <person name="Groth M."/>
            <person name="Westermann M."/>
            <person name="Marz M."/>
            <person name="Spaller T."/>
            <person name="Winckler T."/>
            <person name="Schaap P."/>
            <person name="Glockner G."/>
        </authorList>
    </citation>
    <scope>NUCLEOTIDE SEQUENCE [LARGE SCALE GENOMIC DNA]</scope>
    <source>
        <strain evidence="1 2">Jena</strain>
    </source>
</reference>
<accession>A0A2P6MR39</accession>
<gene>
    <name evidence="1" type="ORF">PROFUN_16002</name>
</gene>
<proteinExistence type="predicted"/>
<organism evidence="1 2">
    <name type="scientific">Planoprotostelium fungivorum</name>
    <dbReference type="NCBI Taxonomy" id="1890364"/>
    <lineage>
        <taxon>Eukaryota</taxon>
        <taxon>Amoebozoa</taxon>
        <taxon>Evosea</taxon>
        <taxon>Variosea</taxon>
        <taxon>Cavosteliida</taxon>
        <taxon>Cavosteliaceae</taxon>
        <taxon>Planoprotostelium</taxon>
    </lineage>
</organism>
<keyword evidence="2" id="KW-1185">Reference proteome</keyword>
<dbReference type="GO" id="GO:0004190">
    <property type="term" value="F:aspartic-type endopeptidase activity"/>
    <property type="evidence" value="ECO:0007669"/>
    <property type="project" value="InterPro"/>
</dbReference>
<dbReference type="InterPro" id="IPR021109">
    <property type="entry name" value="Peptidase_aspartic_dom_sf"/>
</dbReference>